<dbReference type="Proteomes" id="UP000235965">
    <property type="component" value="Unassembled WGS sequence"/>
</dbReference>
<dbReference type="AlphaFoldDB" id="A0A2J7QSL0"/>
<gene>
    <name evidence="1" type="ORF">B7P43_G00786</name>
</gene>
<proteinExistence type="predicted"/>
<organism evidence="1 2">
    <name type="scientific">Cryptotermes secundus</name>
    <dbReference type="NCBI Taxonomy" id="105785"/>
    <lineage>
        <taxon>Eukaryota</taxon>
        <taxon>Metazoa</taxon>
        <taxon>Ecdysozoa</taxon>
        <taxon>Arthropoda</taxon>
        <taxon>Hexapoda</taxon>
        <taxon>Insecta</taxon>
        <taxon>Pterygota</taxon>
        <taxon>Neoptera</taxon>
        <taxon>Polyneoptera</taxon>
        <taxon>Dictyoptera</taxon>
        <taxon>Blattodea</taxon>
        <taxon>Blattoidea</taxon>
        <taxon>Termitoidae</taxon>
        <taxon>Kalotermitidae</taxon>
        <taxon>Cryptotermitinae</taxon>
        <taxon>Cryptotermes</taxon>
    </lineage>
</organism>
<name>A0A2J7QSL0_9NEOP</name>
<protein>
    <submittedName>
        <fullName evidence="1">Uncharacterized protein</fullName>
    </submittedName>
</protein>
<reference evidence="1 2" key="1">
    <citation type="submission" date="2017-12" db="EMBL/GenBank/DDBJ databases">
        <title>Hemimetabolous genomes reveal molecular basis of termite eusociality.</title>
        <authorList>
            <person name="Harrison M.C."/>
            <person name="Jongepier E."/>
            <person name="Robertson H.M."/>
            <person name="Arning N."/>
            <person name="Bitard-Feildel T."/>
            <person name="Chao H."/>
            <person name="Childers C.P."/>
            <person name="Dinh H."/>
            <person name="Doddapaneni H."/>
            <person name="Dugan S."/>
            <person name="Gowin J."/>
            <person name="Greiner C."/>
            <person name="Han Y."/>
            <person name="Hu H."/>
            <person name="Hughes D.S.T."/>
            <person name="Huylmans A.-K."/>
            <person name="Kemena C."/>
            <person name="Kremer L.P.M."/>
            <person name="Lee S.L."/>
            <person name="Lopez-Ezquerra A."/>
            <person name="Mallet L."/>
            <person name="Monroy-Kuhn J.M."/>
            <person name="Moser A."/>
            <person name="Murali S.C."/>
            <person name="Muzny D.M."/>
            <person name="Otani S."/>
            <person name="Piulachs M.-D."/>
            <person name="Poelchau M."/>
            <person name="Qu J."/>
            <person name="Schaub F."/>
            <person name="Wada-Katsumata A."/>
            <person name="Worley K.C."/>
            <person name="Xie Q."/>
            <person name="Ylla G."/>
            <person name="Poulsen M."/>
            <person name="Gibbs R.A."/>
            <person name="Schal C."/>
            <person name="Richards S."/>
            <person name="Belles X."/>
            <person name="Korb J."/>
            <person name="Bornberg-Bauer E."/>
        </authorList>
    </citation>
    <scope>NUCLEOTIDE SEQUENCE [LARGE SCALE GENOMIC DNA]</scope>
    <source>
        <tissue evidence="1">Whole body</tissue>
    </source>
</reference>
<accession>A0A2J7QSL0</accession>
<dbReference type="EMBL" id="NEVH01011876">
    <property type="protein sequence ID" value="PNF31555.1"/>
    <property type="molecule type" value="Genomic_DNA"/>
</dbReference>
<sequence length="56" mass="6470">MNDNLEVIWKEVVVAKSRYYPGIVLEGLLKTMKKKNSVRTADVTVEIRNEHLPKKS</sequence>
<evidence type="ECO:0000313" key="2">
    <source>
        <dbReference type="Proteomes" id="UP000235965"/>
    </source>
</evidence>
<comment type="caution">
    <text evidence="1">The sequence shown here is derived from an EMBL/GenBank/DDBJ whole genome shotgun (WGS) entry which is preliminary data.</text>
</comment>
<keyword evidence="2" id="KW-1185">Reference proteome</keyword>
<evidence type="ECO:0000313" key="1">
    <source>
        <dbReference type="EMBL" id="PNF31555.1"/>
    </source>
</evidence>
<dbReference type="InParanoid" id="A0A2J7QSL0"/>